<name>A0A1M4BLA1_9ACTN</name>
<protein>
    <submittedName>
        <fullName evidence="1">Uncharacterized protein</fullName>
    </submittedName>
</protein>
<sequence length="205" mass="21936">MTIIAATPTTPQHTELLTAFDVLDIQCALQNAAATDTATLNAHDRQALALLTYWDKLPSATRVLISWLADPARVDVTLPVTSEVADRLLSIAAELPPVTPEETDAWLAAHDTEPCDVERMTAALVAYVAEHGSDVGGGHMRLMLNAALLAVARPDITADEAVRMVAEDSLDLNVRRVGTIAHDMVARAQRDRLTAIDDEAAAVAL</sequence>
<accession>A0A1M4BLA1</accession>
<evidence type="ECO:0000313" key="1">
    <source>
        <dbReference type="EMBL" id="SAP16301.1"/>
    </source>
</evidence>
<dbReference type="EMBL" id="LT559120">
    <property type="protein sequence ID" value="SAP16301.1"/>
    <property type="molecule type" value="Genomic_DNA"/>
</dbReference>
<dbReference type="RefSeq" id="WP_225267130.1">
    <property type="nucleotide sequence ID" value="NZ_CP084058.1"/>
</dbReference>
<dbReference type="AlphaFoldDB" id="A0A1M4BLA1"/>
<gene>
    <name evidence="1" type="ORF">BN4615_P10964</name>
</gene>
<proteinExistence type="predicted"/>
<organism evidence="1">
    <name type="scientific">Nonomuraea gerenzanensis</name>
    <dbReference type="NCBI Taxonomy" id="93944"/>
    <lineage>
        <taxon>Bacteria</taxon>
        <taxon>Bacillati</taxon>
        <taxon>Actinomycetota</taxon>
        <taxon>Actinomycetes</taxon>
        <taxon>Streptosporangiales</taxon>
        <taxon>Streptosporangiaceae</taxon>
        <taxon>Nonomuraea</taxon>
    </lineage>
</organism>
<reference evidence="1" key="1">
    <citation type="submission" date="2016-04" db="EMBL/GenBank/DDBJ databases">
        <authorList>
            <person name="Evans L.H."/>
            <person name="Alamgir A."/>
            <person name="Owens N."/>
            <person name="Weber N.D."/>
            <person name="Virtaneva K."/>
            <person name="Barbian K."/>
            <person name="Babar A."/>
            <person name="Rosenke K."/>
        </authorList>
    </citation>
    <scope>NUCLEOTIDE SEQUENCE</scope>
    <source>
        <strain evidence="1">Nono1</strain>
    </source>
</reference>